<dbReference type="EMBL" id="CP087977">
    <property type="protein sequence ID" value="UUZ44486.1"/>
    <property type="molecule type" value="Genomic_DNA"/>
</dbReference>
<protein>
    <submittedName>
        <fullName evidence="1">Response regulator transcription factor</fullName>
    </submittedName>
</protein>
<organism evidence="1 2">
    <name type="scientific">Janibacter limosus</name>
    <dbReference type="NCBI Taxonomy" id="53458"/>
    <lineage>
        <taxon>Bacteria</taxon>
        <taxon>Bacillati</taxon>
        <taxon>Actinomycetota</taxon>
        <taxon>Actinomycetes</taxon>
        <taxon>Micrococcales</taxon>
        <taxon>Intrasporangiaceae</taxon>
        <taxon>Janibacter</taxon>
    </lineage>
</organism>
<accession>A0AC61U3B3</accession>
<name>A0AC61U3B3_9MICO</name>
<reference evidence="1" key="1">
    <citation type="submission" date="2021-11" db="EMBL/GenBank/DDBJ databases">
        <title>Study of the species diversity of bacterial strains isolated from a unique natural object - Shulgan-Tash cave (Bashkiria).</title>
        <authorList>
            <person name="Sazanova A.L."/>
            <person name="Chirak E.R."/>
            <person name="Safronova V.I."/>
        </authorList>
    </citation>
    <scope>NUCLEOTIDE SEQUENCE</scope>
    <source>
        <strain evidence="1">P1</strain>
    </source>
</reference>
<evidence type="ECO:0000313" key="2">
    <source>
        <dbReference type="Proteomes" id="UP001059663"/>
    </source>
</evidence>
<evidence type="ECO:0000313" key="1">
    <source>
        <dbReference type="EMBL" id="UUZ44486.1"/>
    </source>
</evidence>
<dbReference type="Proteomes" id="UP001059663">
    <property type="component" value="Chromosome"/>
</dbReference>
<gene>
    <name evidence="1" type="ORF">LP422_19180</name>
</gene>
<proteinExistence type="predicted"/>
<sequence length="215" mass="23454">MVRVYLLDDHEVVRRGLRELLEVENDIAVVGESASALEATRRIPAMRPDVMVLDARLPDGSGIDVCRDVRSVDPTIVGLILTSYDDDDALRAAVLAGAAGYLLKDVRGSDSVNSIRRVATGENLLDDGVVARLRTGWGRDAQDPRLAPLSPRERRILEHIAQGLTNRQIGVSMSLAEKTVKNYVTSVLAKMGMESRTRAAVYIASHGARDGRPTR</sequence>